<accession>A0A251TDJ6</accession>
<evidence type="ECO:0000313" key="3">
    <source>
        <dbReference type="Proteomes" id="UP000215914"/>
    </source>
</evidence>
<dbReference type="InParanoid" id="A0A251TDJ6"/>
<dbReference type="AlphaFoldDB" id="A0A251TDJ6"/>
<name>A0A251TDJ6_HELAN</name>
<dbReference type="EMBL" id="CM007900">
    <property type="protein sequence ID" value="OTG09210.1"/>
    <property type="molecule type" value="Genomic_DNA"/>
</dbReference>
<sequence>MPSSSYSTDTNRHKDEQSSIAIDQMNLGKSATSLSRGHRFCLMEIPNMIQTGSSSIRWTPGYRHGGHNLISLIQTR</sequence>
<protein>
    <submittedName>
        <fullName evidence="2">Uncharacterized protein</fullName>
    </submittedName>
</protein>
<evidence type="ECO:0000313" key="2">
    <source>
        <dbReference type="EMBL" id="OTG09210.1"/>
    </source>
</evidence>
<reference evidence="3" key="1">
    <citation type="journal article" date="2017" name="Nature">
        <title>The sunflower genome provides insights into oil metabolism, flowering and Asterid evolution.</title>
        <authorList>
            <person name="Badouin H."/>
            <person name="Gouzy J."/>
            <person name="Grassa C.J."/>
            <person name="Murat F."/>
            <person name="Staton S.E."/>
            <person name="Cottret L."/>
            <person name="Lelandais-Briere C."/>
            <person name="Owens G.L."/>
            <person name="Carrere S."/>
            <person name="Mayjonade B."/>
            <person name="Legrand L."/>
            <person name="Gill N."/>
            <person name="Kane N.C."/>
            <person name="Bowers J.E."/>
            <person name="Hubner S."/>
            <person name="Bellec A."/>
            <person name="Berard A."/>
            <person name="Berges H."/>
            <person name="Blanchet N."/>
            <person name="Boniface M.C."/>
            <person name="Brunel D."/>
            <person name="Catrice O."/>
            <person name="Chaidir N."/>
            <person name="Claudel C."/>
            <person name="Donnadieu C."/>
            <person name="Faraut T."/>
            <person name="Fievet G."/>
            <person name="Helmstetter N."/>
            <person name="King M."/>
            <person name="Knapp S.J."/>
            <person name="Lai Z."/>
            <person name="Le Paslier M.C."/>
            <person name="Lippi Y."/>
            <person name="Lorenzon L."/>
            <person name="Mandel J.R."/>
            <person name="Marage G."/>
            <person name="Marchand G."/>
            <person name="Marquand E."/>
            <person name="Bret-Mestries E."/>
            <person name="Morien E."/>
            <person name="Nambeesan S."/>
            <person name="Nguyen T."/>
            <person name="Pegot-Espagnet P."/>
            <person name="Pouilly N."/>
            <person name="Raftis F."/>
            <person name="Sallet E."/>
            <person name="Schiex T."/>
            <person name="Thomas J."/>
            <person name="Vandecasteele C."/>
            <person name="Vares D."/>
            <person name="Vear F."/>
            <person name="Vautrin S."/>
            <person name="Crespi M."/>
            <person name="Mangin B."/>
            <person name="Burke J.M."/>
            <person name="Salse J."/>
            <person name="Munos S."/>
            <person name="Vincourt P."/>
            <person name="Rieseberg L.H."/>
            <person name="Langlade N.B."/>
        </authorList>
    </citation>
    <scope>NUCLEOTIDE SEQUENCE [LARGE SCALE GENOMIC DNA]</scope>
    <source>
        <strain evidence="3">cv. SF193</strain>
    </source>
</reference>
<evidence type="ECO:0000256" key="1">
    <source>
        <dbReference type="SAM" id="MobiDB-lite"/>
    </source>
</evidence>
<gene>
    <name evidence="2" type="ORF">HannXRQ_Chr11g0350411</name>
</gene>
<dbReference type="Proteomes" id="UP000215914">
    <property type="component" value="Chromosome 11"/>
</dbReference>
<keyword evidence="3" id="KW-1185">Reference proteome</keyword>
<proteinExistence type="predicted"/>
<feature type="region of interest" description="Disordered" evidence="1">
    <location>
        <begin position="1"/>
        <end position="28"/>
    </location>
</feature>
<organism evidence="2 3">
    <name type="scientific">Helianthus annuus</name>
    <name type="common">Common sunflower</name>
    <dbReference type="NCBI Taxonomy" id="4232"/>
    <lineage>
        <taxon>Eukaryota</taxon>
        <taxon>Viridiplantae</taxon>
        <taxon>Streptophyta</taxon>
        <taxon>Embryophyta</taxon>
        <taxon>Tracheophyta</taxon>
        <taxon>Spermatophyta</taxon>
        <taxon>Magnoliopsida</taxon>
        <taxon>eudicotyledons</taxon>
        <taxon>Gunneridae</taxon>
        <taxon>Pentapetalae</taxon>
        <taxon>asterids</taxon>
        <taxon>campanulids</taxon>
        <taxon>Asterales</taxon>
        <taxon>Asteraceae</taxon>
        <taxon>Asteroideae</taxon>
        <taxon>Heliantheae alliance</taxon>
        <taxon>Heliantheae</taxon>
        <taxon>Helianthus</taxon>
    </lineage>
</organism>